<evidence type="ECO:0000256" key="4">
    <source>
        <dbReference type="ARBA" id="ARBA00022679"/>
    </source>
</evidence>
<dbReference type="SMART" id="SM00448">
    <property type="entry name" value="REC"/>
    <property type="match status" value="1"/>
</dbReference>
<dbReference type="Pfam" id="PF13185">
    <property type="entry name" value="GAF_2"/>
    <property type="match status" value="1"/>
</dbReference>
<dbReference type="PRINTS" id="PR00344">
    <property type="entry name" value="BCTRLSENSOR"/>
</dbReference>
<feature type="domain" description="Response regulatory" evidence="8">
    <location>
        <begin position="414"/>
        <end position="538"/>
    </location>
</feature>
<dbReference type="Pfam" id="PF00512">
    <property type="entry name" value="HisKA"/>
    <property type="match status" value="1"/>
</dbReference>
<dbReference type="Gene3D" id="3.40.50.2300">
    <property type="match status" value="1"/>
</dbReference>
<dbReference type="InterPro" id="IPR003594">
    <property type="entry name" value="HATPase_dom"/>
</dbReference>
<dbReference type="SUPFAM" id="SSF55874">
    <property type="entry name" value="ATPase domain of HSP90 chaperone/DNA topoisomerase II/histidine kinase"/>
    <property type="match status" value="1"/>
</dbReference>
<dbReference type="CDD" id="cd00075">
    <property type="entry name" value="HATPase"/>
    <property type="match status" value="1"/>
</dbReference>
<dbReference type="SMART" id="SM00388">
    <property type="entry name" value="HisKA"/>
    <property type="match status" value="1"/>
</dbReference>
<dbReference type="Gene3D" id="3.30.450.40">
    <property type="match status" value="1"/>
</dbReference>
<dbReference type="Pfam" id="PF00072">
    <property type="entry name" value="Response_reg"/>
    <property type="match status" value="1"/>
</dbReference>
<proteinExistence type="predicted"/>
<accession>F4QT66</accession>
<organism evidence="9 10">
    <name type="scientific">Asticcacaulis biprosthecium C19</name>
    <dbReference type="NCBI Taxonomy" id="715226"/>
    <lineage>
        <taxon>Bacteria</taxon>
        <taxon>Pseudomonadati</taxon>
        <taxon>Pseudomonadota</taxon>
        <taxon>Alphaproteobacteria</taxon>
        <taxon>Caulobacterales</taxon>
        <taxon>Caulobacteraceae</taxon>
        <taxon>Asticcacaulis</taxon>
    </lineage>
</organism>
<dbReference type="eggNOG" id="COG0745">
    <property type="taxonomic scope" value="Bacteria"/>
</dbReference>
<dbReference type="SUPFAM" id="SSF47384">
    <property type="entry name" value="Homodimeric domain of signal transducing histidine kinase"/>
    <property type="match status" value="1"/>
</dbReference>
<dbReference type="Gene3D" id="3.30.565.10">
    <property type="entry name" value="Histidine kinase-like ATPase, C-terminal domain"/>
    <property type="match status" value="1"/>
</dbReference>
<evidence type="ECO:0000259" key="8">
    <source>
        <dbReference type="PROSITE" id="PS50110"/>
    </source>
</evidence>
<keyword evidence="3 6" id="KW-0597">Phosphoprotein</keyword>
<dbReference type="EC" id="2.7.13.3" evidence="2"/>
<dbReference type="PROSITE" id="PS50109">
    <property type="entry name" value="HIS_KIN"/>
    <property type="match status" value="1"/>
</dbReference>
<gene>
    <name evidence="9" type="ORF">ABI_43600</name>
</gene>
<keyword evidence="5 9" id="KW-0418">Kinase</keyword>
<keyword evidence="10" id="KW-1185">Reference proteome</keyword>
<evidence type="ECO:0000313" key="9">
    <source>
        <dbReference type="EMBL" id="EGF89936.1"/>
    </source>
</evidence>
<dbReference type="InterPro" id="IPR003661">
    <property type="entry name" value="HisK_dim/P_dom"/>
</dbReference>
<evidence type="ECO:0000256" key="5">
    <source>
        <dbReference type="ARBA" id="ARBA00022777"/>
    </source>
</evidence>
<dbReference type="InterPro" id="IPR003018">
    <property type="entry name" value="GAF"/>
</dbReference>
<evidence type="ECO:0000256" key="6">
    <source>
        <dbReference type="PROSITE-ProRule" id="PRU00169"/>
    </source>
</evidence>
<dbReference type="STRING" id="715226.ABI_43600"/>
<dbReference type="EMBL" id="GL883080">
    <property type="protein sequence ID" value="EGF89936.1"/>
    <property type="molecule type" value="Genomic_DNA"/>
</dbReference>
<dbReference type="SMART" id="SM00065">
    <property type="entry name" value="GAF"/>
    <property type="match status" value="1"/>
</dbReference>
<dbReference type="PANTHER" id="PTHR43547">
    <property type="entry name" value="TWO-COMPONENT HISTIDINE KINASE"/>
    <property type="match status" value="1"/>
</dbReference>
<dbReference type="InterPro" id="IPR029016">
    <property type="entry name" value="GAF-like_dom_sf"/>
</dbReference>
<dbReference type="InterPro" id="IPR004358">
    <property type="entry name" value="Sig_transdc_His_kin-like_C"/>
</dbReference>
<sequence length="555" mass="60865">MDIARCVSETRDMSSLASITADAARGLLGAADSTFILRDGHEGHCVEQSGPNKKWKGIRFPLEGTVTGSVILSGVADSIADIRQDSRIPSSAYDPAAIQSILVVPIRRSQPLGAIVVNWNELRLADEDDIAILHALADITSVAWENVRLFEALQDKVKGLEAQRARIEAQHESLEVFSRALAHDLREPVRTVRAFSELIACGEDPPQMRDTYFELIHKAADRMAMLVDTVFQYTQLDDPSRLSKRAVDMNQTVTAVTGNLAQLIRERGAIVTAVDLPTVDAHAAHMMQLVQNLVSNALHHGPVGVEVRIDATDLGDHWQFSVSDNGPGLARNDVERIFLPFKRLNLNEEGAGLGLSICRKVMALHEGRIWCECGYEGGARFLFTLPKSGAGTPGATANVNRGSLMETTGRRLANVLLVDDRDADLELTRVLLQVRDRLQFNLIMAKSGKEALERLRQAGREQEPVDLLLLDINMPGMSGFEMLEELRKDTSIPPVAVVMCSGSTYEDDLKRAESLGAAGYMVKPPSLDQLKPMLAVLPDLHLDQEGRDSRLTHAA</sequence>
<dbReference type="InterPro" id="IPR036097">
    <property type="entry name" value="HisK_dim/P_sf"/>
</dbReference>
<dbReference type="SMART" id="SM00387">
    <property type="entry name" value="HATPase_c"/>
    <property type="match status" value="1"/>
</dbReference>
<comment type="catalytic activity">
    <reaction evidence="1">
        <text>ATP + protein L-histidine = ADP + protein N-phospho-L-histidine.</text>
        <dbReference type="EC" id="2.7.13.3"/>
    </reaction>
</comment>
<dbReference type="GO" id="GO:0000155">
    <property type="term" value="F:phosphorelay sensor kinase activity"/>
    <property type="evidence" value="ECO:0007669"/>
    <property type="project" value="InterPro"/>
</dbReference>
<feature type="modified residue" description="4-aspartylphosphate" evidence="6">
    <location>
        <position position="471"/>
    </location>
</feature>
<keyword evidence="4" id="KW-0808">Transferase</keyword>
<evidence type="ECO:0000256" key="1">
    <source>
        <dbReference type="ARBA" id="ARBA00000085"/>
    </source>
</evidence>
<dbReference type="InterPro" id="IPR005467">
    <property type="entry name" value="His_kinase_dom"/>
</dbReference>
<dbReference type="SUPFAM" id="SSF52172">
    <property type="entry name" value="CheY-like"/>
    <property type="match status" value="1"/>
</dbReference>
<dbReference type="HOGENOM" id="CLU_000445_114_15_5"/>
<evidence type="ECO:0000256" key="2">
    <source>
        <dbReference type="ARBA" id="ARBA00012438"/>
    </source>
</evidence>
<dbReference type="InterPro" id="IPR036890">
    <property type="entry name" value="HATPase_C_sf"/>
</dbReference>
<reference evidence="10" key="1">
    <citation type="submission" date="2011-03" db="EMBL/GenBank/DDBJ databases">
        <title>Draft genome sequence of Brevundimonas diminuta.</title>
        <authorList>
            <person name="Brown P.J.B."/>
            <person name="Buechlein A."/>
            <person name="Hemmerich C."/>
            <person name="Brun Y.V."/>
        </authorList>
    </citation>
    <scope>NUCLEOTIDE SEQUENCE [LARGE SCALE GENOMIC DNA]</scope>
    <source>
        <strain evidence="10">C19</strain>
    </source>
</reference>
<evidence type="ECO:0000259" key="7">
    <source>
        <dbReference type="PROSITE" id="PS50109"/>
    </source>
</evidence>
<dbReference type="AlphaFoldDB" id="F4QT66"/>
<dbReference type="Pfam" id="PF02518">
    <property type="entry name" value="HATPase_c"/>
    <property type="match status" value="1"/>
</dbReference>
<dbReference type="PANTHER" id="PTHR43547:SF2">
    <property type="entry name" value="HYBRID SIGNAL TRANSDUCTION HISTIDINE KINASE C"/>
    <property type="match status" value="1"/>
</dbReference>
<dbReference type="eggNOG" id="COG4251">
    <property type="taxonomic scope" value="Bacteria"/>
</dbReference>
<evidence type="ECO:0000313" key="10">
    <source>
        <dbReference type="Proteomes" id="UP000006512"/>
    </source>
</evidence>
<evidence type="ECO:0000256" key="3">
    <source>
        <dbReference type="ARBA" id="ARBA00022553"/>
    </source>
</evidence>
<dbReference type="Proteomes" id="UP000006512">
    <property type="component" value="Unassembled WGS sequence"/>
</dbReference>
<name>F4QT66_9CAUL</name>
<dbReference type="InterPro" id="IPR011006">
    <property type="entry name" value="CheY-like_superfamily"/>
</dbReference>
<feature type="domain" description="Histidine kinase" evidence="7">
    <location>
        <begin position="180"/>
        <end position="389"/>
    </location>
</feature>
<dbReference type="CDD" id="cd00082">
    <property type="entry name" value="HisKA"/>
    <property type="match status" value="1"/>
</dbReference>
<dbReference type="Gene3D" id="1.10.287.130">
    <property type="match status" value="1"/>
</dbReference>
<dbReference type="SUPFAM" id="SSF55781">
    <property type="entry name" value="GAF domain-like"/>
    <property type="match status" value="1"/>
</dbReference>
<protein>
    <recommendedName>
        <fullName evidence="2">histidine kinase</fullName>
        <ecNumber evidence="2">2.7.13.3</ecNumber>
    </recommendedName>
</protein>
<dbReference type="PROSITE" id="PS50110">
    <property type="entry name" value="RESPONSE_REGULATORY"/>
    <property type="match status" value="1"/>
</dbReference>
<dbReference type="InterPro" id="IPR001789">
    <property type="entry name" value="Sig_transdc_resp-reg_receiver"/>
</dbReference>